<name>A0A7W7QIY6_9ACTN</name>
<dbReference type="EMBL" id="JACHJP010000001">
    <property type="protein sequence ID" value="MBB4914482.1"/>
    <property type="molecule type" value="Genomic_DNA"/>
</dbReference>
<evidence type="ECO:0000313" key="1">
    <source>
        <dbReference type="EMBL" id="MBB4914482.1"/>
    </source>
</evidence>
<evidence type="ECO:0000313" key="2">
    <source>
        <dbReference type="Proteomes" id="UP000552644"/>
    </source>
</evidence>
<accession>A0A7W7QIY6</accession>
<dbReference type="RefSeq" id="WP_246435112.1">
    <property type="nucleotide sequence ID" value="NZ_JACHJP010000001.1"/>
</dbReference>
<dbReference type="AlphaFoldDB" id="A0A7W7QIY6"/>
<reference evidence="1 2" key="1">
    <citation type="submission" date="2020-08" db="EMBL/GenBank/DDBJ databases">
        <title>Genomic Encyclopedia of Type Strains, Phase III (KMG-III): the genomes of soil and plant-associated and newly described type strains.</title>
        <authorList>
            <person name="Whitman W."/>
        </authorList>
    </citation>
    <scope>NUCLEOTIDE SEQUENCE [LARGE SCALE GENOMIC DNA]</scope>
    <source>
        <strain evidence="1 2">CECT 8840</strain>
    </source>
</reference>
<comment type="caution">
    <text evidence="1">The sequence shown here is derived from an EMBL/GenBank/DDBJ whole genome shotgun (WGS) entry which is preliminary data.</text>
</comment>
<sequence length="74" mass="8143">MHDTPASGVQMIPGWRLIISDTGRFWAVRNRAFPRGALRAGAEPTVDADTFEELQAAVARQEQIVHDVVTEVPS</sequence>
<keyword evidence="2" id="KW-1185">Reference proteome</keyword>
<gene>
    <name evidence="1" type="ORF">FHS44_001554</name>
</gene>
<protein>
    <submittedName>
        <fullName evidence="1">Uncharacterized protein</fullName>
    </submittedName>
</protein>
<organism evidence="1 2">
    <name type="scientific">Streptosporangium saharense</name>
    <dbReference type="NCBI Taxonomy" id="1706840"/>
    <lineage>
        <taxon>Bacteria</taxon>
        <taxon>Bacillati</taxon>
        <taxon>Actinomycetota</taxon>
        <taxon>Actinomycetes</taxon>
        <taxon>Streptosporangiales</taxon>
        <taxon>Streptosporangiaceae</taxon>
        <taxon>Streptosporangium</taxon>
    </lineage>
</organism>
<proteinExistence type="predicted"/>
<dbReference type="Proteomes" id="UP000552644">
    <property type="component" value="Unassembled WGS sequence"/>
</dbReference>